<dbReference type="AlphaFoldDB" id="A0A1H1GKJ5"/>
<reference evidence="3 6" key="3">
    <citation type="submission" date="2018-07" db="EMBL/GenBank/DDBJ databases">
        <title>Genome sequence of extremly halophilic archaeon Halopelagius longus strain BC12-B1.</title>
        <authorList>
            <person name="Zhang X."/>
        </authorList>
    </citation>
    <scope>NUCLEOTIDE SEQUENCE [LARGE SCALE GENOMIC DNA]</scope>
    <source>
        <strain evidence="3 6">BC12-B1</strain>
    </source>
</reference>
<dbReference type="PROSITE" id="PS51257">
    <property type="entry name" value="PROKAR_LIPOPROTEIN"/>
    <property type="match status" value="1"/>
</dbReference>
<name>A0A1H1GKJ5_9EURY</name>
<dbReference type="Proteomes" id="UP000255421">
    <property type="component" value="Unassembled WGS sequence"/>
</dbReference>
<dbReference type="Pfam" id="PF26496">
    <property type="entry name" value="DUF8163"/>
    <property type="match status" value="1"/>
</dbReference>
<dbReference type="EMBL" id="QQST01000004">
    <property type="protein sequence ID" value="RDI69685.1"/>
    <property type="molecule type" value="Genomic_DNA"/>
</dbReference>
<dbReference type="InterPro" id="IPR058477">
    <property type="entry name" value="DUF8163"/>
</dbReference>
<feature type="transmembrane region" description="Helical" evidence="1">
    <location>
        <begin position="96"/>
        <end position="114"/>
    </location>
</feature>
<proteinExistence type="predicted"/>
<keyword evidence="1" id="KW-1133">Transmembrane helix</keyword>
<evidence type="ECO:0000313" key="4">
    <source>
        <dbReference type="EMBL" id="SDR13695.1"/>
    </source>
</evidence>
<feature type="domain" description="DUF8163" evidence="2">
    <location>
        <begin position="17"/>
        <end position="152"/>
    </location>
</feature>
<dbReference type="Proteomes" id="UP000199289">
    <property type="component" value="Unassembled WGS sequence"/>
</dbReference>
<reference evidence="5" key="1">
    <citation type="submission" date="2016-10" db="EMBL/GenBank/DDBJ databases">
        <authorList>
            <person name="Varghese N."/>
            <person name="Submissions S."/>
        </authorList>
    </citation>
    <scope>NUCLEOTIDE SEQUENCE [LARGE SCALE GENOMIC DNA]</scope>
    <source>
        <strain evidence="5">CGMCC 1.12397</strain>
    </source>
</reference>
<keyword evidence="1" id="KW-0472">Membrane</keyword>
<evidence type="ECO:0000259" key="2">
    <source>
        <dbReference type="Pfam" id="PF26496"/>
    </source>
</evidence>
<feature type="transmembrane region" description="Helical" evidence="1">
    <location>
        <begin position="50"/>
        <end position="75"/>
    </location>
</feature>
<evidence type="ECO:0000313" key="5">
    <source>
        <dbReference type="Proteomes" id="UP000199289"/>
    </source>
</evidence>
<reference evidence="4" key="2">
    <citation type="submission" date="2016-10" db="EMBL/GenBank/DDBJ databases">
        <authorList>
            <person name="de Groot N.N."/>
        </authorList>
    </citation>
    <scope>NUCLEOTIDE SEQUENCE [LARGE SCALE GENOMIC DNA]</scope>
    <source>
        <strain evidence="4">CGMCC 1.12397</strain>
    </source>
</reference>
<protein>
    <recommendedName>
        <fullName evidence="2">DUF8163 domain-containing protein</fullName>
    </recommendedName>
</protein>
<accession>A0A1H1GKJ5</accession>
<gene>
    <name evidence="3" type="ORF">DWB78_18110</name>
    <name evidence="4" type="ORF">SAMN05216278_3732</name>
</gene>
<dbReference type="EMBL" id="FNKQ01000006">
    <property type="protein sequence ID" value="SDR13695.1"/>
    <property type="molecule type" value="Genomic_DNA"/>
</dbReference>
<keyword evidence="6" id="KW-1185">Reference proteome</keyword>
<organism evidence="4 5">
    <name type="scientific">Halopelagius longus</name>
    <dbReference type="NCBI Taxonomy" id="1236180"/>
    <lineage>
        <taxon>Archaea</taxon>
        <taxon>Methanobacteriati</taxon>
        <taxon>Methanobacteriota</taxon>
        <taxon>Stenosarchaea group</taxon>
        <taxon>Halobacteria</taxon>
        <taxon>Halobacteriales</taxon>
        <taxon>Haloferacaceae</taxon>
    </lineage>
</organism>
<feature type="transmembrane region" description="Helical" evidence="1">
    <location>
        <begin position="12"/>
        <end position="38"/>
    </location>
</feature>
<sequence>MPGRRERAVRFVSLVGGTASIAVACWSLAGLGGVLLAVTVGIATAASTRYYGVAFAHLVILGLTMEPTIATVTLLEAGSFAYLVTELDASRRARDGAPLAVAIFVFTAGVSVVARDFGTLWAGAGLVAVVGGIGYILHRHGALRLGLLTEEGT</sequence>
<evidence type="ECO:0000313" key="6">
    <source>
        <dbReference type="Proteomes" id="UP000255421"/>
    </source>
</evidence>
<feature type="transmembrane region" description="Helical" evidence="1">
    <location>
        <begin position="120"/>
        <end position="137"/>
    </location>
</feature>
<keyword evidence="1" id="KW-0812">Transmembrane</keyword>
<evidence type="ECO:0000256" key="1">
    <source>
        <dbReference type="SAM" id="Phobius"/>
    </source>
</evidence>
<dbReference type="RefSeq" id="WP_092539214.1">
    <property type="nucleotide sequence ID" value="NZ_FNKQ01000006.1"/>
</dbReference>
<evidence type="ECO:0000313" key="3">
    <source>
        <dbReference type="EMBL" id="RDI69685.1"/>
    </source>
</evidence>